<dbReference type="EMBL" id="JABSTR010000008">
    <property type="protein sequence ID" value="KAH9376274.1"/>
    <property type="molecule type" value="Genomic_DNA"/>
</dbReference>
<sequence length="124" mass="13796">MAVSTIAHSFKTKAHKLQTEPRPHNLTGLYKAVTRQTHFQSAAMMKGLQKEVEAREVFRAAMTADSHDIKICKAGLIIWQPLPFNGVLSRRTSFVPVRVLPSEADTAGNKVFSEGGKLVRQRKP</sequence>
<evidence type="ECO:0000313" key="2">
    <source>
        <dbReference type="Proteomes" id="UP000821853"/>
    </source>
</evidence>
<evidence type="ECO:0000313" key="1">
    <source>
        <dbReference type="EMBL" id="KAH9376274.1"/>
    </source>
</evidence>
<dbReference type="VEuPathDB" id="VectorBase:HLOH_049549"/>
<protein>
    <submittedName>
        <fullName evidence="1">Uncharacterized protein</fullName>
    </submittedName>
</protein>
<gene>
    <name evidence="1" type="ORF">HPB48_021805</name>
</gene>
<dbReference type="Proteomes" id="UP000821853">
    <property type="component" value="Unassembled WGS sequence"/>
</dbReference>
<proteinExistence type="predicted"/>
<reference evidence="1 2" key="1">
    <citation type="journal article" date="2020" name="Cell">
        <title>Large-Scale Comparative Analyses of Tick Genomes Elucidate Their Genetic Diversity and Vector Capacities.</title>
        <authorList>
            <consortium name="Tick Genome and Microbiome Consortium (TIGMIC)"/>
            <person name="Jia N."/>
            <person name="Wang J."/>
            <person name="Shi W."/>
            <person name="Du L."/>
            <person name="Sun Y."/>
            <person name="Zhan W."/>
            <person name="Jiang J.F."/>
            <person name="Wang Q."/>
            <person name="Zhang B."/>
            <person name="Ji P."/>
            <person name="Bell-Sakyi L."/>
            <person name="Cui X.M."/>
            <person name="Yuan T.T."/>
            <person name="Jiang B.G."/>
            <person name="Yang W.F."/>
            <person name="Lam T.T."/>
            <person name="Chang Q.C."/>
            <person name="Ding S.J."/>
            <person name="Wang X.J."/>
            <person name="Zhu J.G."/>
            <person name="Ruan X.D."/>
            <person name="Zhao L."/>
            <person name="Wei J.T."/>
            <person name="Ye R.Z."/>
            <person name="Que T.C."/>
            <person name="Du C.H."/>
            <person name="Zhou Y.H."/>
            <person name="Cheng J.X."/>
            <person name="Dai P.F."/>
            <person name="Guo W.B."/>
            <person name="Han X.H."/>
            <person name="Huang E.J."/>
            <person name="Li L.F."/>
            <person name="Wei W."/>
            <person name="Gao Y.C."/>
            <person name="Liu J.Z."/>
            <person name="Shao H.Z."/>
            <person name="Wang X."/>
            <person name="Wang C.C."/>
            <person name="Yang T.C."/>
            <person name="Huo Q.B."/>
            <person name="Li W."/>
            <person name="Chen H.Y."/>
            <person name="Chen S.E."/>
            <person name="Zhou L.G."/>
            <person name="Ni X.B."/>
            <person name="Tian J.H."/>
            <person name="Sheng Y."/>
            <person name="Liu T."/>
            <person name="Pan Y.S."/>
            <person name="Xia L.Y."/>
            <person name="Li J."/>
            <person name="Zhao F."/>
            <person name="Cao W.C."/>
        </authorList>
    </citation>
    <scope>NUCLEOTIDE SEQUENCE [LARGE SCALE GENOMIC DNA]</scope>
    <source>
        <strain evidence="1">HaeL-2018</strain>
    </source>
</reference>
<accession>A0A9J6GLV1</accession>
<dbReference type="AlphaFoldDB" id="A0A9J6GLV1"/>
<comment type="caution">
    <text evidence="1">The sequence shown here is derived from an EMBL/GenBank/DDBJ whole genome shotgun (WGS) entry which is preliminary data.</text>
</comment>
<name>A0A9J6GLV1_HAELO</name>
<keyword evidence="2" id="KW-1185">Reference proteome</keyword>
<organism evidence="1 2">
    <name type="scientific">Haemaphysalis longicornis</name>
    <name type="common">Bush tick</name>
    <dbReference type="NCBI Taxonomy" id="44386"/>
    <lineage>
        <taxon>Eukaryota</taxon>
        <taxon>Metazoa</taxon>
        <taxon>Ecdysozoa</taxon>
        <taxon>Arthropoda</taxon>
        <taxon>Chelicerata</taxon>
        <taxon>Arachnida</taxon>
        <taxon>Acari</taxon>
        <taxon>Parasitiformes</taxon>
        <taxon>Ixodida</taxon>
        <taxon>Ixodoidea</taxon>
        <taxon>Ixodidae</taxon>
        <taxon>Haemaphysalinae</taxon>
        <taxon>Haemaphysalis</taxon>
    </lineage>
</organism>